<dbReference type="Proteomes" id="UP000657918">
    <property type="component" value="Unassembled WGS sequence"/>
</dbReference>
<feature type="region of interest" description="Disordered" evidence="1">
    <location>
        <begin position="359"/>
        <end position="394"/>
    </location>
</feature>
<name>A0A835ME75_9ROSI</name>
<proteinExistence type="predicted"/>
<feature type="compositionally biased region" description="Polar residues" evidence="1">
    <location>
        <begin position="69"/>
        <end position="80"/>
    </location>
</feature>
<accession>A0A835ME75</accession>
<dbReference type="EMBL" id="JADGMS010000017">
    <property type="protein sequence ID" value="KAF9663172.1"/>
    <property type="molecule type" value="Genomic_DNA"/>
</dbReference>
<comment type="caution">
    <text evidence="2">The sequence shown here is derived from an EMBL/GenBank/DDBJ whole genome shotgun (WGS) entry which is preliminary data.</text>
</comment>
<feature type="region of interest" description="Disordered" evidence="1">
    <location>
        <begin position="560"/>
        <end position="585"/>
    </location>
</feature>
<evidence type="ECO:0000313" key="2">
    <source>
        <dbReference type="EMBL" id="KAF9663172.1"/>
    </source>
</evidence>
<feature type="compositionally biased region" description="Polar residues" evidence="1">
    <location>
        <begin position="359"/>
        <end position="379"/>
    </location>
</feature>
<dbReference type="InterPro" id="IPR053342">
    <property type="entry name" value="Exosome_cofactor/PTGS_suppr"/>
</dbReference>
<keyword evidence="3" id="KW-1185">Reference proteome</keyword>
<organism evidence="2 3">
    <name type="scientific">Salix dunnii</name>
    <dbReference type="NCBI Taxonomy" id="1413687"/>
    <lineage>
        <taxon>Eukaryota</taxon>
        <taxon>Viridiplantae</taxon>
        <taxon>Streptophyta</taxon>
        <taxon>Embryophyta</taxon>
        <taxon>Tracheophyta</taxon>
        <taxon>Spermatophyta</taxon>
        <taxon>Magnoliopsida</taxon>
        <taxon>eudicotyledons</taxon>
        <taxon>Gunneridae</taxon>
        <taxon>Pentapetalae</taxon>
        <taxon>rosids</taxon>
        <taxon>fabids</taxon>
        <taxon>Malpighiales</taxon>
        <taxon>Salicaceae</taxon>
        <taxon>Saliceae</taxon>
        <taxon>Salix</taxon>
    </lineage>
</organism>
<gene>
    <name evidence="2" type="ORF">SADUNF_Sadunf17G0010700</name>
</gene>
<feature type="region of interest" description="Disordered" evidence="1">
    <location>
        <begin position="47"/>
        <end position="128"/>
    </location>
</feature>
<protein>
    <submittedName>
        <fullName evidence="2">Uncharacterized protein</fullName>
    </submittedName>
</protein>
<dbReference type="AlphaFoldDB" id="A0A835ME75"/>
<dbReference type="PANTHER" id="PTHR37260:SF2">
    <property type="entry name" value="PROTEIN ECERIFERUM 16"/>
    <property type="match status" value="1"/>
</dbReference>
<feature type="compositionally biased region" description="Basic residues" evidence="1">
    <location>
        <begin position="49"/>
        <end position="67"/>
    </location>
</feature>
<feature type="compositionally biased region" description="Basic and acidic residues" evidence="1">
    <location>
        <begin position="111"/>
        <end position="124"/>
    </location>
</feature>
<evidence type="ECO:0000256" key="1">
    <source>
        <dbReference type="SAM" id="MobiDB-lite"/>
    </source>
</evidence>
<reference evidence="2 3" key="1">
    <citation type="submission" date="2020-10" db="EMBL/GenBank/DDBJ databases">
        <title>Plant Genome Project.</title>
        <authorList>
            <person name="Zhang R.-G."/>
        </authorList>
    </citation>
    <scope>NUCLEOTIDE SEQUENCE [LARGE SCALE GENOMIC DNA]</scope>
    <source>
        <strain evidence="2">FAFU-HL-1</strain>
        <tissue evidence="2">Leaf</tissue>
    </source>
</reference>
<dbReference type="PANTHER" id="PTHR37260">
    <property type="entry name" value="PHOSPHORELAY PROTEIN"/>
    <property type="match status" value="1"/>
</dbReference>
<sequence length="598" mass="66608">MYLWLRLGLWTTCRLHKFLPERELQESVEEAKTPKSCQTIVKMDTKALAKSKRAHTLQHNKGKKPHPNQKPSKTPSTGNDQKPPKSKLPSNWDRYEDDEEGEFGVNLENPSGDKSKKPSSKDYGDGLALPKSKGADFKYLLDEAKSKPHNDDDFPSLEDFLAEESMLGVGPLLAVRGESILSWIGDDNFVVEDETTSSHELVDMPEIVRRDSASSFLFLISHFLPRTYPYPRSCKQNYRVPLGYVLTLKLSFVVTKSMSTLPSLIWGESKELNPCPHEIVKKNPSAGNKVALLHMISRSAMHHLPIIPVTILWECYLPLLFLHASFLSLNLHALAEQLAKVDVSERLFIEADLLPTEMRSNTSRSQEFDQMQTRGSEASSSHEPDGKQTTPAKETKKIFEEYTFEDFSKKNKAVKKDSETFVSGLTIGHSDPISFIQGLDDKDNLNLNQHGKSNQLTAMESTAQFYASSVYPNSRLPTFEAEAAESELDMLLDSLSENKLLDSSGFGSRALPVSGKEAPVPLPQLPRNAPGAAKTTSTAATLDNVLDDLLEETSNLSYQNNLHQPSEKKAAHAIQSSSSQSVSKPTVLDDFDSWLDTI</sequence>
<dbReference type="OrthoDB" id="685075at2759"/>
<evidence type="ECO:0000313" key="3">
    <source>
        <dbReference type="Proteomes" id="UP000657918"/>
    </source>
</evidence>